<dbReference type="RefSeq" id="WP_182554246.1">
    <property type="nucleotide sequence ID" value="NZ_BPRF01000005.1"/>
</dbReference>
<dbReference type="AlphaFoldDB" id="A0AA40S0C9"/>
<dbReference type="Proteomes" id="UP000543554">
    <property type="component" value="Unassembled WGS sequence"/>
</dbReference>
<dbReference type="EMBL" id="JACJIB010000002">
    <property type="protein sequence ID" value="MBA8912058.1"/>
    <property type="molecule type" value="Genomic_DNA"/>
</dbReference>
<keyword evidence="2" id="KW-1185">Reference proteome</keyword>
<organism evidence="1 2">
    <name type="scientific">Methylorubrum thiocyanatum</name>
    <dbReference type="NCBI Taxonomy" id="47958"/>
    <lineage>
        <taxon>Bacteria</taxon>
        <taxon>Pseudomonadati</taxon>
        <taxon>Pseudomonadota</taxon>
        <taxon>Alphaproteobacteria</taxon>
        <taxon>Hyphomicrobiales</taxon>
        <taxon>Methylobacteriaceae</taxon>
        <taxon>Methylorubrum</taxon>
    </lineage>
</organism>
<sequence length="73" mass="8029">MRLIDYMRSKNLDDAAMAERVGGITAHGIRKLKYGERGPSIETAIRINEATNAEVGLTDWAPRATPIESRSDA</sequence>
<dbReference type="SUPFAM" id="SSF47413">
    <property type="entry name" value="lambda repressor-like DNA-binding domains"/>
    <property type="match status" value="1"/>
</dbReference>
<gene>
    <name evidence="1" type="ORF">HNR51_001126</name>
</gene>
<accession>A0AA40S0C9</accession>
<protein>
    <submittedName>
        <fullName evidence="1">Transcriptional regulator with XRE-family HTH domain</fullName>
    </submittedName>
</protein>
<dbReference type="InterPro" id="IPR010982">
    <property type="entry name" value="Lambda_DNA-bd_dom_sf"/>
</dbReference>
<evidence type="ECO:0000313" key="2">
    <source>
        <dbReference type="Proteomes" id="UP000543554"/>
    </source>
</evidence>
<dbReference type="GO" id="GO:0003677">
    <property type="term" value="F:DNA binding"/>
    <property type="evidence" value="ECO:0007669"/>
    <property type="project" value="InterPro"/>
</dbReference>
<reference evidence="1 2" key="1">
    <citation type="submission" date="2020-08" db="EMBL/GenBank/DDBJ databases">
        <title>Genomic Encyclopedia of Type Strains, Phase IV (KMG-IV): sequencing the most valuable type-strain genomes for metagenomic binning, comparative biology and taxonomic classification.</title>
        <authorList>
            <person name="Goeker M."/>
        </authorList>
    </citation>
    <scope>NUCLEOTIDE SEQUENCE [LARGE SCALE GENOMIC DNA]</scope>
    <source>
        <strain evidence="1 2">DSM 11490</strain>
    </source>
</reference>
<name>A0AA40S0C9_9HYPH</name>
<comment type="caution">
    <text evidence="1">The sequence shown here is derived from an EMBL/GenBank/DDBJ whole genome shotgun (WGS) entry which is preliminary data.</text>
</comment>
<proteinExistence type="predicted"/>
<evidence type="ECO:0000313" key="1">
    <source>
        <dbReference type="EMBL" id="MBA8912058.1"/>
    </source>
</evidence>